<dbReference type="eggNOG" id="COG0271">
    <property type="taxonomic scope" value="Bacteria"/>
</dbReference>
<organism evidence="2 3">
    <name type="scientific">Martelella mediterranea DSM 17316</name>
    <dbReference type="NCBI Taxonomy" id="1122214"/>
    <lineage>
        <taxon>Bacteria</taxon>
        <taxon>Pseudomonadati</taxon>
        <taxon>Pseudomonadota</taxon>
        <taxon>Alphaproteobacteria</taxon>
        <taxon>Hyphomicrobiales</taxon>
        <taxon>Aurantimonadaceae</taxon>
        <taxon>Martelella</taxon>
    </lineage>
</organism>
<keyword evidence="3" id="KW-1185">Reference proteome</keyword>
<dbReference type="PANTHER" id="PTHR46230:SF7">
    <property type="entry name" value="BOLA-LIKE PROTEIN 1"/>
    <property type="match status" value="1"/>
</dbReference>
<evidence type="ECO:0000313" key="2">
    <source>
        <dbReference type="EMBL" id="AQZ51569.1"/>
    </source>
</evidence>
<dbReference type="Proteomes" id="UP000191135">
    <property type="component" value="Chromosome"/>
</dbReference>
<dbReference type="Gene3D" id="3.30.300.90">
    <property type="entry name" value="BolA-like"/>
    <property type="match status" value="1"/>
</dbReference>
<dbReference type="Pfam" id="PF01722">
    <property type="entry name" value="BolA"/>
    <property type="match status" value="1"/>
</dbReference>
<dbReference type="AlphaFoldDB" id="A0A1U9Z1K6"/>
<reference evidence="2 3" key="1">
    <citation type="submission" date="2017-03" db="EMBL/GenBank/DDBJ databases">
        <title>Foreign affairs: Plasmid Transfer between Roseobacters and Rhizobia.</title>
        <authorList>
            <person name="Bartling P."/>
            <person name="Bunk B."/>
            <person name="Overmann J."/>
            <person name="Brinkmann H."/>
            <person name="Petersen J."/>
        </authorList>
    </citation>
    <scope>NUCLEOTIDE SEQUENCE [LARGE SCALE GENOMIC DNA]</scope>
    <source>
        <strain evidence="2 3">MACL11</strain>
    </source>
</reference>
<comment type="similarity">
    <text evidence="1">Belongs to the BolA/IbaG family.</text>
</comment>
<protein>
    <submittedName>
        <fullName evidence="2">Transcriptional regulator BolA</fullName>
    </submittedName>
</protein>
<dbReference type="OrthoDB" id="9811118at2"/>
<dbReference type="PANTHER" id="PTHR46230">
    <property type="match status" value="1"/>
</dbReference>
<evidence type="ECO:0000313" key="3">
    <source>
        <dbReference type="Proteomes" id="UP000191135"/>
    </source>
</evidence>
<dbReference type="GO" id="GO:0016226">
    <property type="term" value="P:iron-sulfur cluster assembly"/>
    <property type="evidence" value="ECO:0007669"/>
    <property type="project" value="TreeGrafter"/>
</dbReference>
<dbReference type="STRING" id="1122214.Mame_02234"/>
<accession>A0A1U9Z1K6</accession>
<dbReference type="PIRSF" id="PIRSF003113">
    <property type="entry name" value="BolA"/>
    <property type="match status" value="1"/>
</dbReference>
<gene>
    <name evidence="2" type="ORF">Mame_02234</name>
</gene>
<proteinExistence type="inferred from homology"/>
<dbReference type="InterPro" id="IPR036065">
    <property type="entry name" value="BolA-like_sf"/>
</dbReference>
<sequence>MAMAAAIEDRLNTLFNPERLILKDESAQHSSHYNDPDAPEITHLRIRIVSDKFKGMSRIARHRAVNEALGPEFADGLHALAIEAAAPDEPTRW</sequence>
<dbReference type="KEGG" id="mmed:Mame_02234"/>
<dbReference type="EMBL" id="CP020330">
    <property type="protein sequence ID" value="AQZ51569.1"/>
    <property type="molecule type" value="Genomic_DNA"/>
</dbReference>
<evidence type="ECO:0000256" key="1">
    <source>
        <dbReference type="RuleBase" id="RU003860"/>
    </source>
</evidence>
<dbReference type="InterPro" id="IPR002634">
    <property type="entry name" value="BolA"/>
</dbReference>
<name>A0A1U9Z1K6_9HYPH</name>
<dbReference type="RefSeq" id="WP_026173304.1">
    <property type="nucleotide sequence ID" value="NZ_AQWH01000004.1"/>
</dbReference>
<dbReference type="SUPFAM" id="SSF82657">
    <property type="entry name" value="BolA-like"/>
    <property type="match status" value="1"/>
</dbReference>